<dbReference type="InterPro" id="IPR050832">
    <property type="entry name" value="Bact_Acetyltransf"/>
</dbReference>
<dbReference type="SUPFAM" id="SSF55729">
    <property type="entry name" value="Acyl-CoA N-acyltransferases (Nat)"/>
    <property type="match status" value="1"/>
</dbReference>
<evidence type="ECO:0000256" key="2">
    <source>
        <dbReference type="ARBA" id="ARBA00023315"/>
    </source>
</evidence>
<dbReference type="EMBL" id="EQ999542">
    <property type="protein sequence ID" value="EEZ29867.1"/>
    <property type="molecule type" value="Genomic_DNA"/>
</dbReference>
<sequence length="185" mass="20906">MNDICTIARDKVVVRALEKADLQRYRAIRLNALQRAPMSFGSTFEEENAYSDTIFARRLEQVDGNAIFGAFHGEELLGIAGHHRHERRTERHRGTLASVYVEPQARGLKLGEALVQKVIDHAARHVVVLDARVVATNEAAKRIYYALGFKTCGVERKALLVQGQYLDQELIYIDFSDPAWKDKLG</sequence>
<reference evidence="4" key="1">
    <citation type="submission" date="2009-01" db="EMBL/GenBank/DDBJ databases">
        <title>The Genome Sequence of Brucella pinnipedialis M292/94/1.</title>
        <authorList>
            <consortium name="The Broad Institute Genome Sequencing Platform"/>
            <person name="Ward D."/>
            <person name="Young S.K."/>
            <person name="Kodira C.D."/>
            <person name="Zeng Q."/>
            <person name="Koehrsen M."/>
            <person name="Alvarado L."/>
            <person name="Berlin A."/>
            <person name="Borenstein D."/>
            <person name="Chen Z."/>
            <person name="Engels R."/>
            <person name="Freedman E."/>
            <person name="Gellesch M."/>
            <person name="Goldberg J."/>
            <person name="Griggs A."/>
            <person name="Gujja S."/>
            <person name="Heiman D."/>
            <person name="Hepburn T."/>
            <person name="Howarth C."/>
            <person name="Jen D."/>
            <person name="Larson L."/>
            <person name="Lewis B."/>
            <person name="Mehta T."/>
            <person name="Park D."/>
            <person name="Pearson M."/>
            <person name="Roberts A."/>
            <person name="Saif S."/>
            <person name="Shea T."/>
            <person name="Shenoy N."/>
            <person name="Sisk P."/>
            <person name="Stolte C."/>
            <person name="Sykes S."/>
            <person name="Walk T."/>
            <person name="White J."/>
            <person name="Yandava C."/>
            <person name="Whatmore A.M."/>
            <person name="Perrett L.L."/>
            <person name="O'Callaghan D."/>
            <person name="Nusbaum C."/>
            <person name="Galagan J."/>
            <person name="Birren B."/>
        </authorList>
    </citation>
    <scope>NUCLEOTIDE SEQUENCE [LARGE SCALE GENOMIC DNA]</scope>
    <source>
        <strain evidence="4">M292/94/1</strain>
    </source>
</reference>
<dbReference type="CDD" id="cd04301">
    <property type="entry name" value="NAT_SF"/>
    <property type="match status" value="1"/>
</dbReference>
<accession>A0A0E1X9I0</accession>
<organism evidence="4">
    <name type="scientific">Brucella pinnipedialis M292/94/1</name>
    <dbReference type="NCBI Taxonomy" id="520462"/>
    <lineage>
        <taxon>Bacteria</taxon>
        <taxon>Pseudomonadati</taxon>
        <taxon>Pseudomonadota</taxon>
        <taxon>Alphaproteobacteria</taxon>
        <taxon>Hyphomicrobiales</taxon>
        <taxon>Brucellaceae</taxon>
        <taxon>Brucella/Ochrobactrum group</taxon>
        <taxon>Brucella</taxon>
    </lineage>
</organism>
<dbReference type="InterPro" id="IPR016181">
    <property type="entry name" value="Acyl_CoA_acyltransferase"/>
</dbReference>
<dbReference type="Proteomes" id="UP000004659">
    <property type="component" value="Unassembled WGS sequence"/>
</dbReference>
<protein>
    <submittedName>
        <fullName evidence="4">Acetyltransferase</fullName>
    </submittedName>
</protein>
<dbReference type="PANTHER" id="PTHR43877:SF2">
    <property type="entry name" value="AMINOALKYLPHOSPHONATE N-ACETYLTRANSFERASE-RELATED"/>
    <property type="match status" value="1"/>
</dbReference>
<proteinExistence type="predicted"/>
<dbReference type="GeneID" id="55591441"/>
<dbReference type="HOGENOM" id="CLU_013985_19_4_5"/>
<dbReference type="Pfam" id="PF13420">
    <property type="entry name" value="Acetyltransf_4"/>
    <property type="match status" value="1"/>
</dbReference>
<dbReference type="RefSeq" id="WP_002967948.1">
    <property type="nucleotide sequence ID" value="NZ_EQ999542.1"/>
</dbReference>
<dbReference type="Gene3D" id="3.40.630.30">
    <property type="match status" value="1"/>
</dbReference>
<gene>
    <name evidence="4" type="ORF">BALG_03210</name>
</gene>
<evidence type="ECO:0000259" key="3">
    <source>
        <dbReference type="PROSITE" id="PS51186"/>
    </source>
</evidence>
<feature type="domain" description="N-acetyltransferase" evidence="3">
    <location>
        <begin position="12"/>
        <end position="171"/>
    </location>
</feature>
<dbReference type="PROSITE" id="PS51186">
    <property type="entry name" value="GNAT"/>
    <property type="match status" value="1"/>
</dbReference>
<dbReference type="PANTHER" id="PTHR43877">
    <property type="entry name" value="AMINOALKYLPHOSPHONATE N-ACETYLTRANSFERASE-RELATED-RELATED"/>
    <property type="match status" value="1"/>
</dbReference>
<keyword evidence="1 4" id="KW-0808">Transferase</keyword>
<dbReference type="InterPro" id="IPR000182">
    <property type="entry name" value="GNAT_dom"/>
</dbReference>
<keyword evidence="2" id="KW-0012">Acyltransferase</keyword>
<evidence type="ECO:0000313" key="4">
    <source>
        <dbReference type="EMBL" id="EEZ29867.1"/>
    </source>
</evidence>
<evidence type="ECO:0000256" key="1">
    <source>
        <dbReference type="ARBA" id="ARBA00022679"/>
    </source>
</evidence>
<name>A0A0E1X9I0_9HYPH</name>
<dbReference type="AlphaFoldDB" id="A0A0E1X9I0"/>
<dbReference type="GO" id="GO:0016747">
    <property type="term" value="F:acyltransferase activity, transferring groups other than amino-acyl groups"/>
    <property type="evidence" value="ECO:0007669"/>
    <property type="project" value="InterPro"/>
</dbReference>